<reference evidence="5" key="1">
    <citation type="submission" date="2022-12" db="EMBL/GenBank/DDBJ databases">
        <authorList>
            <person name="Alioto T."/>
            <person name="Alioto T."/>
            <person name="Gomez Garrido J."/>
        </authorList>
    </citation>
    <scope>NUCLEOTIDE SEQUENCE</scope>
</reference>
<evidence type="ECO:0000313" key="6">
    <source>
        <dbReference type="Proteomes" id="UP001178461"/>
    </source>
</evidence>
<dbReference type="Proteomes" id="UP001178461">
    <property type="component" value="Chromosome 10"/>
</dbReference>
<evidence type="ECO:0000259" key="4">
    <source>
        <dbReference type="PROSITE" id="PS50041"/>
    </source>
</evidence>
<dbReference type="Pfam" id="PF00059">
    <property type="entry name" value="Lectin_C"/>
    <property type="match status" value="1"/>
</dbReference>
<dbReference type="GO" id="GO:0005576">
    <property type="term" value="C:extracellular region"/>
    <property type="evidence" value="ECO:0007669"/>
    <property type="project" value="UniProtKB-SubCell"/>
</dbReference>
<protein>
    <recommendedName>
        <fullName evidence="4">C-type lectin domain-containing protein</fullName>
    </recommendedName>
</protein>
<dbReference type="AlphaFoldDB" id="A0AA35L017"/>
<dbReference type="SUPFAM" id="SSF56436">
    <property type="entry name" value="C-type lectin-like"/>
    <property type="match status" value="1"/>
</dbReference>
<comment type="subcellular location">
    <subcellularLocation>
        <location evidence="1">Secreted</location>
    </subcellularLocation>
</comment>
<keyword evidence="3" id="KW-1015">Disulfide bond</keyword>
<dbReference type="Gene3D" id="3.10.100.10">
    <property type="entry name" value="Mannose-Binding Protein A, subunit A"/>
    <property type="match status" value="1"/>
</dbReference>
<evidence type="ECO:0000256" key="2">
    <source>
        <dbReference type="ARBA" id="ARBA00022525"/>
    </source>
</evidence>
<dbReference type="SMART" id="SM00034">
    <property type="entry name" value="CLECT"/>
    <property type="match status" value="1"/>
</dbReference>
<keyword evidence="6" id="KW-1185">Reference proteome</keyword>
<dbReference type="InterPro" id="IPR016186">
    <property type="entry name" value="C-type_lectin-like/link_sf"/>
</dbReference>
<gene>
    <name evidence="5" type="ORF">PODLI_1B041070</name>
</gene>
<evidence type="ECO:0000256" key="1">
    <source>
        <dbReference type="ARBA" id="ARBA00004613"/>
    </source>
</evidence>
<evidence type="ECO:0000256" key="3">
    <source>
        <dbReference type="ARBA" id="ARBA00023157"/>
    </source>
</evidence>
<evidence type="ECO:0000313" key="5">
    <source>
        <dbReference type="EMBL" id="CAI5786644.1"/>
    </source>
</evidence>
<keyword evidence="2" id="KW-0964">Secreted</keyword>
<accession>A0AA35L017</accession>
<sequence length="210" mass="24098">MATFCKMGVAQLEHLNKEESAAQREREKLKNQKQMQPSSDPRLSLLCTCLVLIWQLSFGFAMKIKEAENPYGPAGCLRGWTRIKGSCYRIFSDSLRWLDAMKICRIFDPTSELASIHDMKELRRVSDMLLIPKVLRVWIGLSVNDKDGNWEWTDGSVPEFLPWTKGEPMSSGINSCAYLFRADVFLRFRAEDCEYEEPFICEHEPASASS</sequence>
<dbReference type="PANTHER" id="PTHR22803">
    <property type="entry name" value="MANNOSE, PHOSPHOLIPASE, LECTIN RECEPTOR RELATED"/>
    <property type="match status" value="1"/>
</dbReference>
<feature type="domain" description="C-type lectin" evidence="4">
    <location>
        <begin position="83"/>
        <end position="202"/>
    </location>
</feature>
<dbReference type="PRINTS" id="PR01504">
    <property type="entry name" value="PNCREATITSAP"/>
</dbReference>
<dbReference type="InterPro" id="IPR016187">
    <property type="entry name" value="CTDL_fold"/>
</dbReference>
<dbReference type="InterPro" id="IPR050111">
    <property type="entry name" value="C-type_lectin/snaclec_domain"/>
</dbReference>
<name>A0AA35L017_9SAUR</name>
<dbReference type="InterPro" id="IPR001304">
    <property type="entry name" value="C-type_lectin-like"/>
</dbReference>
<organism evidence="5 6">
    <name type="scientific">Podarcis lilfordi</name>
    <name type="common">Lilford's wall lizard</name>
    <dbReference type="NCBI Taxonomy" id="74358"/>
    <lineage>
        <taxon>Eukaryota</taxon>
        <taxon>Metazoa</taxon>
        <taxon>Chordata</taxon>
        <taxon>Craniata</taxon>
        <taxon>Vertebrata</taxon>
        <taxon>Euteleostomi</taxon>
        <taxon>Lepidosauria</taxon>
        <taxon>Squamata</taxon>
        <taxon>Bifurcata</taxon>
        <taxon>Unidentata</taxon>
        <taxon>Episquamata</taxon>
        <taxon>Laterata</taxon>
        <taxon>Lacertibaenia</taxon>
        <taxon>Lacertidae</taxon>
        <taxon>Podarcis</taxon>
    </lineage>
</organism>
<dbReference type="PROSITE" id="PS50041">
    <property type="entry name" value="C_TYPE_LECTIN_2"/>
    <property type="match status" value="1"/>
</dbReference>
<proteinExistence type="predicted"/>
<dbReference type="EMBL" id="OX395135">
    <property type="protein sequence ID" value="CAI5786644.1"/>
    <property type="molecule type" value="Genomic_DNA"/>
</dbReference>